<keyword evidence="13" id="KW-1185">Reference proteome</keyword>
<evidence type="ECO:0000259" key="11">
    <source>
        <dbReference type="PROSITE" id="PS51195"/>
    </source>
</evidence>
<dbReference type="InterPro" id="IPR014014">
    <property type="entry name" value="RNA_helicase_DEAD_Q_motif"/>
</dbReference>
<dbReference type="PROSITE" id="PS00039">
    <property type="entry name" value="DEAD_ATP_HELICASE"/>
    <property type="match status" value="1"/>
</dbReference>
<feature type="region of interest" description="Disordered" evidence="8">
    <location>
        <begin position="380"/>
        <end position="438"/>
    </location>
</feature>
<dbReference type="PROSITE" id="PS51192">
    <property type="entry name" value="HELICASE_ATP_BIND_1"/>
    <property type="match status" value="1"/>
</dbReference>
<feature type="compositionally biased region" description="Low complexity" evidence="8">
    <location>
        <begin position="380"/>
        <end position="399"/>
    </location>
</feature>
<evidence type="ECO:0000256" key="2">
    <source>
        <dbReference type="ARBA" id="ARBA00022801"/>
    </source>
</evidence>
<dbReference type="InterPro" id="IPR001650">
    <property type="entry name" value="Helicase_C-like"/>
</dbReference>
<evidence type="ECO:0000256" key="3">
    <source>
        <dbReference type="ARBA" id="ARBA00022806"/>
    </source>
</evidence>
<dbReference type="EMBL" id="JAKGAS010000012">
    <property type="protein sequence ID" value="MCF2949923.1"/>
    <property type="molecule type" value="Genomic_DNA"/>
</dbReference>
<keyword evidence="3 7" id="KW-0347">Helicase</keyword>
<comment type="caution">
    <text evidence="12">The sequence shown here is derived from an EMBL/GenBank/DDBJ whole genome shotgun (WGS) entry which is preliminary data.</text>
</comment>
<dbReference type="Proteomes" id="UP001521137">
    <property type="component" value="Unassembled WGS sequence"/>
</dbReference>
<feature type="domain" description="Helicase ATP-binding" evidence="9">
    <location>
        <begin position="32"/>
        <end position="205"/>
    </location>
</feature>
<dbReference type="PANTHER" id="PTHR47959:SF13">
    <property type="entry name" value="ATP-DEPENDENT RNA HELICASE RHLE"/>
    <property type="match status" value="1"/>
</dbReference>
<dbReference type="SMART" id="SM00490">
    <property type="entry name" value="HELICc"/>
    <property type="match status" value="1"/>
</dbReference>
<keyword evidence="2 7" id="KW-0378">Hydrolase</keyword>
<feature type="short sequence motif" description="Q motif" evidence="6">
    <location>
        <begin position="1"/>
        <end position="29"/>
    </location>
</feature>
<dbReference type="RefSeq" id="WP_235314026.1">
    <property type="nucleotide sequence ID" value="NZ_JAKGAS010000012.1"/>
</dbReference>
<evidence type="ECO:0000256" key="6">
    <source>
        <dbReference type="PROSITE-ProRule" id="PRU00552"/>
    </source>
</evidence>
<gene>
    <name evidence="12" type="ORF">L0668_17520</name>
</gene>
<evidence type="ECO:0000256" key="1">
    <source>
        <dbReference type="ARBA" id="ARBA00022741"/>
    </source>
</evidence>
<evidence type="ECO:0000313" key="13">
    <source>
        <dbReference type="Proteomes" id="UP001521137"/>
    </source>
</evidence>
<evidence type="ECO:0000256" key="8">
    <source>
        <dbReference type="SAM" id="MobiDB-lite"/>
    </source>
</evidence>
<dbReference type="InterPro" id="IPR014001">
    <property type="entry name" value="Helicase_ATP-bd"/>
</dbReference>
<dbReference type="Pfam" id="PF00270">
    <property type="entry name" value="DEAD"/>
    <property type="match status" value="1"/>
</dbReference>
<evidence type="ECO:0000256" key="7">
    <source>
        <dbReference type="RuleBase" id="RU000492"/>
    </source>
</evidence>
<protein>
    <submittedName>
        <fullName evidence="12">DEAD/DEAH box helicase</fullName>
    </submittedName>
</protein>
<feature type="domain" description="Helicase C-terminal" evidence="10">
    <location>
        <begin position="216"/>
        <end position="377"/>
    </location>
</feature>
<reference evidence="12 13" key="1">
    <citation type="submission" date="2022-01" db="EMBL/GenBank/DDBJ databases">
        <title>Paraglaciecola sp. G1-23.</title>
        <authorList>
            <person name="Jin M.S."/>
            <person name="Han D.M."/>
            <person name="Kim H.M."/>
            <person name="Jeon C.O."/>
        </authorList>
    </citation>
    <scope>NUCLEOTIDE SEQUENCE [LARGE SCALE GENOMIC DNA]</scope>
    <source>
        <strain evidence="12 13">G1-23</strain>
    </source>
</reference>
<feature type="domain" description="DEAD-box RNA helicase Q" evidence="11">
    <location>
        <begin position="1"/>
        <end position="29"/>
    </location>
</feature>
<accession>A0ABS9DAD7</accession>
<dbReference type="GO" id="GO:0004386">
    <property type="term" value="F:helicase activity"/>
    <property type="evidence" value="ECO:0007669"/>
    <property type="project" value="UniProtKB-KW"/>
</dbReference>
<dbReference type="InterPro" id="IPR050079">
    <property type="entry name" value="DEAD_box_RNA_helicase"/>
</dbReference>
<dbReference type="InterPro" id="IPR000629">
    <property type="entry name" value="RNA-helicase_DEAD-box_CS"/>
</dbReference>
<comment type="similarity">
    <text evidence="5 7">Belongs to the DEAD box helicase family.</text>
</comment>
<dbReference type="PROSITE" id="PS51195">
    <property type="entry name" value="Q_MOTIF"/>
    <property type="match status" value="1"/>
</dbReference>
<organism evidence="12 13">
    <name type="scientific">Paraglaciecola algarum</name>
    <dbReference type="NCBI Taxonomy" id="3050085"/>
    <lineage>
        <taxon>Bacteria</taxon>
        <taxon>Pseudomonadati</taxon>
        <taxon>Pseudomonadota</taxon>
        <taxon>Gammaproteobacteria</taxon>
        <taxon>Alteromonadales</taxon>
        <taxon>Alteromonadaceae</taxon>
        <taxon>Paraglaciecola</taxon>
    </lineage>
</organism>
<sequence>MSFSGLGLNNELIKTVTQQGYKIPTQIQMKSIPAILNKRDVMAAAHTGTGKTASFCLPIIQLLSQSKPKPKHTRALIITPTRELAAQVAKSVATYSQHINLRYGVVFGGVRIEPQIAQLQSGLDILVATPGRLLDLYNQQAIHFEQLEILVLDEADRMLDLGFSNEINRIQTLLPNTRQSLLFSATFSKDIKSLAKSMLNHPVLIEASTANSTLDTIKQTLHPVDKTRKSELLTFLITKHKWPQVLVFSRTKKGADSLAAQLNNTGINAESIHANRTQHARTLVLEGFKSGEISVLVATDIAARGIDISQLPCVINFDMPYVPEDYVHRIGRTGRAGSSGLALSLFSADETKQLDAIERLIGRKLNQEVIQGFAPITINKKPPPIKKASNKTLKNSNNKKPARSQDDELYGNFEADPAPKGKHNGRGSRSSRNAKDWR</sequence>
<dbReference type="SMART" id="SM00487">
    <property type="entry name" value="DEXDc"/>
    <property type="match status" value="1"/>
</dbReference>
<name>A0ABS9DAD7_9ALTE</name>
<proteinExistence type="inferred from homology"/>
<evidence type="ECO:0000259" key="10">
    <source>
        <dbReference type="PROSITE" id="PS51194"/>
    </source>
</evidence>
<keyword evidence="1 7" id="KW-0547">Nucleotide-binding</keyword>
<dbReference type="Gene3D" id="3.40.50.300">
    <property type="entry name" value="P-loop containing nucleotide triphosphate hydrolases"/>
    <property type="match status" value="2"/>
</dbReference>
<evidence type="ECO:0000259" key="9">
    <source>
        <dbReference type="PROSITE" id="PS51192"/>
    </source>
</evidence>
<evidence type="ECO:0000256" key="4">
    <source>
        <dbReference type="ARBA" id="ARBA00022840"/>
    </source>
</evidence>
<dbReference type="InterPro" id="IPR027417">
    <property type="entry name" value="P-loop_NTPase"/>
</dbReference>
<dbReference type="CDD" id="cd18787">
    <property type="entry name" value="SF2_C_DEAD"/>
    <property type="match status" value="1"/>
</dbReference>
<keyword evidence="4 7" id="KW-0067">ATP-binding</keyword>
<dbReference type="Pfam" id="PF00271">
    <property type="entry name" value="Helicase_C"/>
    <property type="match status" value="1"/>
</dbReference>
<dbReference type="CDD" id="cd00268">
    <property type="entry name" value="DEADc"/>
    <property type="match status" value="1"/>
</dbReference>
<dbReference type="InterPro" id="IPR044742">
    <property type="entry name" value="DEAD/DEAH_RhlB"/>
</dbReference>
<dbReference type="PROSITE" id="PS51194">
    <property type="entry name" value="HELICASE_CTER"/>
    <property type="match status" value="1"/>
</dbReference>
<evidence type="ECO:0000313" key="12">
    <source>
        <dbReference type="EMBL" id="MCF2949923.1"/>
    </source>
</evidence>
<dbReference type="PANTHER" id="PTHR47959">
    <property type="entry name" value="ATP-DEPENDENT RNA HELICASE RHLE-RELATED"/>
    <property type="match status" value="1"/>
</dbReference>
<dbReference type="InterPro" id="IPR011545">
    <property type="entry name" value="DEAD/DEAH_box_helicase_dom"/>
</dbReference>
<evidence type="ECO:0000256" key="5">
    <source>
        <dbReference type="ARBA" id="ARBA00038437"/>
    </source>
</evidence>
<dbReference type="SUPFAM" id="SSF52540">
    <property type="entry name" value="P-loop containing nucleoside triphosphate hydrolases"/>
    <property type="match status" value="1"/>
</dbReference>